<sequence>MKIGVDRRRSWNSNEAGFPFSPFGHKSKIWFFEAGDKSPVCGRECWEGGMGVEVAIGLQQAGRGGEGALSKKRNSLVWGNNIDQNQTKFGFHQENH</sequence>
<proteinExistence type="predicted"/>
<evidence type="ECO:0000313" key="1">
    <source>
        <dbReference type="EMBL" id="GBM07709.1"/>
    </source>
</evidence>
<gene>
    <name evidence="1" type="ORF">AVEN_137592_1</name>
</gene>
<keyword evidence="2" id="KW-1185">Reference proteome</keyword>
<reference evidence="1 2" key="1">
    <citation type="journal article" date="2019" name="Sci. Rep.">
        <title>Orb-weaving spider Araneus ventricosus genome elucidates the spidroin gene catalogue.</title>
        <authorList>
            <person name="Kono N."/>
            <person name="Nakamura H."/>
            <person name="Ohtoshi R."/>
            <person name="Moran D.A.P."/>
            <person name="Shinohara A."/>
            <person name="Yoshida Y."/>
            <person name="Fujiwara M."/>
            <person name="Mori M."/>
            <person name="Tomita M."/>
            <person name="Arakawa K."/>
        </authorList>
    </citation>
    <scope>NUCLEOTIDE SEQUENCE [LARGE SCALE GENOMIC DNA]</scope>
</reference>
<dbReference type="Proteomes" id="UP000499080">
    <property type="component" value="Unassembled WGS sequence"/>
</dbReference>
<dbReference type="AlphaFoldDB" id="A0A4Y2CUE6"/>
<name>A0A4Y2CUE6_ARAVE</name>
<dbReference type="EMBL" id="BGPR01000246">
    <property type="protein sequence ID" value="GBM07709.1"/>
    <property type="molecule type" value="Genomic_DNA"/>
</dbReference>
<evidence type="ECO:0000313" key="2">
    <source>
        <dbReference type="Proteomes" id="UP000499080"/>
    </source>
</evidence>
<organism evidence="1 2">
    <name type="scientific">Araneus ventricosus</name>
    <name type="common">Orbweaver spider</name>
    <name type="synonym">Epeira ventricosa</name>
    <dbReference type="NCBI Taxonomy" id="182803"/>
    <lineage>
        <taxon>Eukaryota</taxon>
        <taxon>Metazoa</taxon>
        <taxon>Ecdysozoa</taxon>
        <taxon>Arthropoda</taxon>
        <taxon>Chelicerata</taxon>
        <taxon>Arachnida</taxon>
        <taxon>Araneae</taxon>
        <taxon>Araneomorphae</taxon>
        <taxon>Entelegynae</taxon>
        <taxon>Araneoidea</taxon>
        <taxon>Araneidae</taxon>
        <taxon>Araneus</taxon>
    </lineage>
</organism>
<comment type="caution">
    <text evidence="1">The sequence shown here is derived from an EMBL/GenBank/DDBJ whole genome shotgun (WGS) entry which is preliminary data.</text>
</comment>
<accession>A0A4Y2CUE6</accession>
<protein>
    <submittedName>
        <fullName evidence="1">Uncharacterized protein</fullName>
    </submittedName>
</protein>